<dbReference type="EMBL" id="AJ831832">
    <property type="protein sequence ID" value="CAH41996.1"/>
    <property type="molecule type" value="Genomic_DNA"/>
</dbReference>
<sequence length="106" mass="12503">MASTEKNITRYYLCCRRNIAPAPYSFHCLKFFLGCTHCIFILRFKKKEEYTVRKKRVGILHFFEKKETALTNRILPFCYLCNSSMLGCSFVIICGIIIHIQLNYFA</sequence>
<feature type="transmembrane region" description="Helical" evidence="1">
    <location>
        <begin position="74"/>
        <end position="100"/>
    </location>
</feature>
<dbReference type="AlphaFoldDB" id="Q4R0I4"/>
<organism evidence="2">
    <name type="scientific">Erwinia amylovora</name>
    <name type="common">Fire blight bacteria</name>
    <dbReference type="NCBI Taxonomy" id="552"/>
    <lineage>
        <taxon>Bacteria</taxon>
        <taxon>Pseudomonadati</taxon>
        <taxon>Pseudomonadota</taxon>
        <taxon>Gammaproteobacteria</taxon>
        <taxon>Enterobacterales</taxon>
        <taxon>Erwiniaceae</taxon>
        <taxon>Erwinia</taxon>
    </lineage>
</organism>
<reference evidence="2" key="2">
    <citation type="submission" date="2004-09" db="EMBL/GenBank/DDBJ databases">
        <authorList>
            <person name="Geider K.K."/>
        </authorList>
    </citation>
    <scope>NUCLEOTIDE SEQUENCE</scope>
    <source>
        <strain evidence="2">CFPB1430</strain>
    </source>
</reference>
<proteinExistence type="predicted"/>
<keyword evidence="1" id="KW-0812">Transmembrane</keyword>
<protein>
    <submittedName>
        <fullName evidence="2">Uncharacterized protein</fullName>
    </submittedName>
</protein>
<name>Q4R0I4_ERWAM</name>
<accession>Q4R0I4</accession>
<reference evidence="2" key="1">
    <citation type="journal article" date="2004" name="Physiol. Mol. Plant Pathol.">
        <title>Creation and genetic restoration of Erwinia amylovora strains with low levan synthesis.</title>
        <authorList>
            <person name="Du Z."/>
            <person name="Jakovljevic V."/>
            <person name="Salm H."/>
            <person name="Geider K."/>
        </authorList>
    </citation>
    <scope>NUCLEOTIDE SEQUENCE</scope>
    <source>
        <strain evidence="2">CFPB1430</strain>
    </source>
</reference>
<evidence type="ECO:0000313" key="2">
    <source>
        <dbReference type="EMBL" id="CAH41996.1"/>
    </source>
</evidence>
<keyword evidence="1" id="KW-0472">Membrane</keyword>
<keyword evidence="1" id="KW-1133">Transmembrane helix</keyword>
<evidence type="ECO:0000256" key="1">
    <source>
        <dbReference type="SAM" id="Phobius"/>
    </source>
</evidence>